<dbReference type="EMBL" id="JBHMCY010000005">
    <property type="protein sequence ID" value="MFB9461866.1"/>
    <property type="molecule type" value="Genomic_DNA"/>
</dbReference>
<evidence type="ECO:0000256" key="5">
    <source>
        <dbReference type="ARBA" id="ARBA00022989"/>
    </source>
</evidence>
<dbReference type="InterPro" id="IPR032808">
    <property type="entry name" value="DoxX"/>
</dbReference>
<keyword evidence="6 7" id="KW-0472">Membrane</keyword>
<evidence type="ECO:0000313" key="9">
    <source>
        <dbReference type="Proteomes" id="UP001589709"/>
    </source>
</evidence>
<organism evidence="8 9">
    <name type="scientific">Streptomyces cinereospinus</name>
    <dbReference type="NCBI Taxonomy" id="285561"/>
    <lineage>
        <taxon>Bacteria</taxon>
        <taxon>Bacillati</taxon>
        <taxon>Actinomycetota</taxon>
        <taxon>Actinomycetes</taxon>
        <taxon>Kitasatosporales</taxon>
        <taxon>Streptomycetaceae</taxon>
        <taxon>Streptomyces</taxon>
    </lineage>
</organism>
<evidence type="ECO:0000256" key="1">
    <source>
        <dbReference type="ARBA" id="ARBA00004651"/>
    </source>
</evidence>
<evidence type="ECO:0000256" key="7">
    <source>
        <dbReference type="SAM" id="Phobius"/>
    </source>
</evidence>
<dbReference type="InterPro" id="IPR051907">
    <property type="entry name" value="DoxX-like_oxidoreductase"/>
</dbReference>
<proteinExistence type="inferred from homology"/>
<keyword evidence="3" id="KW-1003">Cell membrane</keyword>
<feature type="transmembrane region" description="Helical" evidence="7">
    <location>
        <begin position="21"/>
        <end position="45"/>
    </location>
</feature>
<evidence type="ECO:0000313" key="8">
    <source>
        <dbReference type="EMBL" id="MFB9461866.1"/>
    </source>
</evidence>
<dbReference type="PANTHER" id="PTHR33452">
    <property type="entry name" value="OXIDOREDUCTASE CATD-RELATED"/>
    <property type="match status" value="1"/>
</dbReference>
<feature type="transmembrane region" description="Helical" evidence="7">
    <location>
        <begin position="92"/>
        <end position="116"/>
    </location>
</feature>
<name>A0ABV5MVB7_9ACTN</name>
<comment type="caution">
    <text evidence="8">The sequence shown here is derived from an EMBL/GenBank/DDBJ whole genome shotgun (WGS) entry which is preliminary data.</text>
</comment>
<dbReference type="Pfam" id="PF07681">
    <property type="entry name" value="DoxX"/>
    <property type="match status" value="1"/>
</dbReference>
<protein>
    <submittedName>
        <fullName evidence="8">DoxX family protein</fullName>
    </submittedName>
</protein>
<evidence type="ECO:0000256" key="2">
    <source>
        <dbReference type="ARBA" id="ARBA00006679"/>
    </source>
</evidence>
<comment type="similarity">
    <text evidence="2">Belongs to the DoxX family.</text>
</comment>
<keyword evidence="9" id="KW-1185">Reference proteome</keyword>
<evidence type="ECO:0000256" key="3">
    <source>
        <dbReference type="ARBA" id="ARBA00022475"/>
    </source>
</evidence>
<gene>
    <name evidence="8" type="ORF">ACFF45_03750</name>
</gene>
<evidence type="ECO:0000256" key="4">
    <source>
        <dbReference type="ARBA" id="ARBA00022692"/>
    </source>
</evidence>
<keyword evidence="4 7" id="KW-0812">Transmembrane</keyword>
<feature type="transmembrane region" description="Helical" evidence="7">
    <location>
        <begin position="128"/>
        <end position="150"/>
    </location>
</feature>
<reference evidence="8 9" key="1">
    <citation type="submission" date="2024-09" db="EMBL/GenBank/DDBJ databases">
        <authorList>
            <person name="Sun Q."/>
            <person name="Mori K."/>
        </authorList>
    </citation>
    <scope>NUCLEOTIDE SEQUENCE [LARGE SCALE GENOMIC DNA]</scope>
    <source>
        <strain evidence="8 9">JCM 6917</strain>
    </source>
</reference>
<comment type="subcellular location">
    <subcellularLocation>
        <location evidence="1">Cell membrane</location>
        <topology evidence="1">Multi-pass membrane protein</topology>
    </subcellularLocation>
</comment>
<keyword evidence="5 7" id="KW-1133">Transmembrane helix</keyword>
<dbReference type="PANTHER" id="PTHR33452:SF1">
    <property type="entry name" value="INNER MEMBRANE PROTEIN YPHA-RELATED"/>
    <property type="match status" value="1"/>
</dbReference>
<evidence type="ECO:0000256" key="6">
    <source>
        <dbReference type="ARBA" id="ARBA00023136"/>
    </source>
</evidence>
<accession>A0ABV5MVB7</accession>
<sequence>MTAPTRGPNRFTGAFGRRPAARALGAGDVGVLLLRLAVGLLLAGYGAQKLFGMFGGAGLDATGRALAQQGYEPGTFFAALAGASEIVGGLGLAAGLLTPLAAAAVIGVMVNAMAVAPQYTLWPAGPPAFAYPMVLCVAALTIAAVGPGRVSLDTFFPWRDGGWIPFAVALGLGVLGGVLVLVL</sequence>
<dbReference type="Proteomes" id="UP001589709">
    <property type="component" value="Unassembled WGS sequence"/>
</dbReference>
<dbReference type="RefSeq" id="WP_381341808.1">
    <property type="nucleotide sequence ID" value="NZ_JBHMCY010000005.1"/>
</dbReference>
<feature type="transmembrane region" description="Helical" evidence="7">
    <location>
        <begin position="162"/>
        <end position="182"/>
    </location>
</feature>